<evidence type="ECO:0000256" key="3">
    <source>
        <dbReference type="ARBA" id="ARBA00004496"/>
    </source>
</evidence>
<dbReference type="InterPro" id="IPR031981">
    <property type="entry name" value="MIEAP_C"/>
</dbReference>
<keyword evidence="9" id="KW-0446">Lipid-binding</keyword>
<keyword evidence="10" id="KW-0496">Mitochondrion</keyword>
<evidence type="ECO:0000256" key="9">
    <source>
        <dbReference type="ARBA" id="ARBA00023121"/>
    </source>
</evidence>
<evidence type="ECO:0000256" key="8">
    <source>
        <dbReference type="ARBA" id="ARBA00023054"/>
    </source>
</evidence>
<dbReference type="PANTHER" id="PTHR21771:SF1">
    <property type="entry name" value="MITOCHONDRIA-EATING PROTEIN"/>
    <property type="match status" value="1"/>
</dbReference>
<proteinExistence type="inferred from homology"/>
<dbReference type="GO" id="GO:0005741">
    <property type="term" value="C:mitochondrial outer membrane"/>
    <property type="evidence" value="ECO:0007669"/>
    <property type="project" value="UniProtKB-SubCell"/>
</dbReference>
<comment type="subcellular location">
    <subcellularLocation>
        <location evidence="3">Cytoplasm</location>
    </subcellularLocation>
    <subcellularLocation>
        <location evidence="2">Mitochondrion matrix</location>
    </subcellularLocation>
    <subcellularLocation>
        <location evidence="1">Mitochondrion outer membrane</location>
    </subcellularLocation>
</comment>
<feature type="coiled-coil region" evidence="13">
    <location>
        <begin position="305"/>
        <end position="350"/>
    </location>
</feature>
<dbReference type="Pfam" id="PF16026">
    <property type="entry name" value="MIEAP"/>
    <property type="match status" value="1"/>
</dbReference>
<dbReference type="AlphaFoldDB" id="A0A818MS81"/>
<evidence type="ECO:0000256" key="13">
    <source>
        <dbReference type="SAM" id="Coils"/>
    </source>
</evidence>
<comment type="caution">
    <text evidence="15">The sequence shown here is derived from an EMBL/GenBank/DDBJ whole genome shotgun (WGS) entry which is preliminary data.</text>
</comment>
<evidence type="ECO:0000256" key="4">
    <source>
        <dbReference type="ARBA" id="ARBA00008233"/>
    </source>
</evidence>
<evidence type="ECO:0000256" key="7">
    <source>
        <dbReference type="ARBA" id="ARBA00022787"/>
    </source>
</evidence>
<evidence type="ECO:0000256" key="6">
    <source>
        <dbReference type="ARBA" id="ARBA00022490"/>
    </source>
</evidence>
<sequence length="568" mass="64894">MSNCAELQYFYAQEPYIIDSRIPKQQSANKLVNGYRSTAAHYLNRTKSFHLPTANHNNNNIQVCLSGNHTLPNNFLHSIPNKMDNVNVPTNINIHSNNISMFAHQTNSSMLPSNNNNNNSIDSSKSQGIVSTLRRSLRKNKERFYNKRSTAMKSCHSLNTYEQTMADHQDIHLKPSMTPILLCRHQSSIPTIETCSMRNIIVGNGDDDEMLSSEVTVMSTALSCMYYDKLKSPLQPLTMNGREQRNRILANGSIAQHQLSSILPPATSLQSLSPMNTSMNSPGNILSSASNVEQQTMTNLDYDEREKLKNDLQQMKIELQKSKETIARLQKSEEQMRERLAEQAQRQLEKGGKFEDLNQISRPTELIRSYNTLYSQARIDALDALENIREMSDAEDLKSKLLFSVVVLAFRHAQIQAKDIRNKIKQILQLSNDKSSITIEETIEKYLRSTILKYDVGKVAVEVENQLWATLYDYPALKNCHELLKYINSACRTAWGLVNQTPSYYIEFQPIKFDRLIHERFHTSNNDSDTINEYIWPCLIDGRDRTCVAKGVVITDEHYLSMSKHLSS</sequence>
<evidence type="ECO:0000256" key="2">
    <source>
        <dbReference type="ARBA" id="ARBA00004305"/>
    </source>
</evidence>
<protein>
    <recommendedName>
        <fullName evidence="5">Mitochondria-eating protein</fullName>
    </recommendedName>
    <alternativeName>
        <fullName evidence="12">Spermatogenesis-associated protein 18</fullName>
    </alternativeName>
</protein>
<organism evidence="15 16">
    <name type="scientific">Rotaria socialis</name>
    <dbReference type="NCBI Taxonomy" id="392032"/>
    <lineage>
        <taxon>Eukaryota</taxon>
        <taxon>Metazoa</taxon>
        <taxon>Spiralia</taxon>
        <taxon>Gnathifera</taxon>
        <taxon>Rotifera</taxon>
        <taxon>Eurotatoria</taxon>
        <taxon>Bdelloidea</taxon>
        <taxon>Philodinida</taxon>
        <taxon>Philodinidae</taxon>
        <taxon>Rotaria</taxon>
    </lineage>
</organism>
<dbReference type="EMBL" id="CAJNYV010003654">
    <property type="protein sequence ID" value="CAF3594411.1"/>
    <property type="molecule type" value="Genomic_DNA"/>
</dbReference>
<reference evidence="15" key="1">
    <citation type="submission" date="2021-02" db="EMBL/GenBank/DDBJ databases">
        <authorList>
            <person name="Nowell W R."/>
        </authorList>
    </citation>
    <scope>NUCLEOTIDE SEQUENCE</scope>
</reference>
<keyword evidence="11" id="KW-0472">Membrane</keyword>
<dbReference type="GO" id="GO:0005759">
    <property type="term" value="C:mitochondrial matrix"/>
    <property type="evidence" value="ECO:0007669"/>
    <property type="project" value="UniProtKB-SubCell"/>
</dbReference>
<accession>A0A818MS81</accession>
<name>A0A818MS81_9BILA</name>
<dbReference type="GO" id="GO:0008289">
    <property type="term" value="F:lipid binding"/>
    <property type="evidence" value="ECO:0007669"/>
    <property type="project" value="UniProtKB-KW"/>
</dbReference>
<dbReference type="GO" id="GO:0035695">
    <property type="term" value="P:mitophagy by internal vacuole formation"/>
    <property type="evidence" value="ECO:0007669"/>
    <property type="project" value="TreeGrafter"/>
</dbReference>
<gene>
    <name evidence="15" type="ORF">KIK155_LOCUS20603</name>
</gene>
<evidence type="ECO:0000256" key="5">
    <source>
        <dbReference type="ARBA" id="ARBA00019863"/>
    </source>
</evidence>
<evidence type="ECO:0000259" key="14">
    <source>
        <dbReference type="Pfam" id="PF16026"/>
    </source>
</evidence>
<feature type="domain" description="Mitochondria-eating protein C-terminal" evidence="14">
    <location>
        <begin position="362"/>
        <end position="555"/>
    </location>
</feature>
<keyword evidence="8 13" id="KW-0175">Coiled coil</keyword>
<evidence type="ECO:0000256" key="10">
    <source>
        <dbReference type="ARBA" id="ARBA00023128"/>
    </source>
</evidence>
<comment type="similarity">
    <text evidence="4">Belongs to the MIEAP family.</text>
</comment>
<keyword evidence="7" id="KW-1000">Mitochondrion outer membrane</keyword>
<dbReference type="InterPro" id="IPR026169">
    <property type="entry name" value="MIEAP"/>
</dbReference>
<dbReference type="PANTHER" id="PTHR21771">
    <property type="entry name" value="MITOCHONDRIA-EATING PROTEIN-RELATED"/>
    <property type="match status" value="1"/>
</dbReference>
<evidence type="ECO:0000313" key="15">
    <source>
        <dbReference type="EMBL" id="CAF3594411.1"/>
    </source>
</evidence>
<evidence type="ECO:0000256" key="12">
    <source>
        <dbReference type="ARBA" id="ARBA00032687"/>
    </source>
</evidence>
<evidence type="ECO:0000256" key="11">
    <source>
        <dbReference type="ARBA" id="ARBA00023136"/>
    </source>
</evidence>
<dbReference type="Proteomes" id="UP000663865">
    <property type="component" value="Unassembled WGS sequence"/>
</dbReference>
<evidence type="ECO:0000313" key="16">
    <source>
        <dbReference type="Proteomes" id="UP000663865"/>
    </source>
</evidence>
<dbReference type="GO" id="GO:0035694">
    <property type="term" value="P:mitochondrial protein catabolic process"/>
    <property type="evidence" value="ECO:0007669"/>
    <property type="project" value="InterPro"/>
</dbReference>
<evidence type="ECO:0000256" key="1">
    <source>
        <dbReference type="ARBA" id="ARBA00004294"/>
    </source>
</evidence>
<keyword evidence="6" id="KW-0963">Cytoplasm</keyword>